<evidence type="ECO:0000259" key="1">
    <source>
        <dbReference type="Pfam" id="PF09345"/>
    </source>
</evidence>
<dbReference type="Proteomes" id="UP000277007">
    <property type="component" value="Unassembled WGS sequence"/>
</dbReference>
<dbReference type="OrthoDB" id="5297629at2"/>
<feature type="domain" description="SiaC family regulatory phosphoprotein" evidence="1">
    <location>
        <begin position="6"/>
        <end position="124"/>
    </location>
</feature>
<dbReference type="EMBL" id="RXMA01000006">
    <property type="protein sequence ID" value="RTR21446.1"/>
    <property type="molecule type" value="Genomic_DNA"/>
</dbReference>
<proteinExistence type="predicted"/>
<gene>
    <name evidence="2" type="ORF">EJ903_08520</name>
</gene>
<sequence length="132" mass="14648">MDSLNIPGTGRTPTVAFDFATGHLRMSGESYPDDVATFFGPVFTALRAYLAESVLIPIQFDMELLYFNSSSAKVLMNIFQMLESVARVGRPVSVIWCYEDSDESMRELGEDFSEDLHHVAFSLRNVPVGSIG</sequence>
<keyword evidence="3" id="KW-1185">Reference proteome</keyword>
<organism evidence="2 3">
    <name type="scientific">Azospirillum griseum</name>
    <dbReference type="NCBI Taxonomy" id="2496639"/>
    <lineage>
        <taxon>Bacteria</taxon>
        <taxon>Pseudomonadati</taxon>
        <taxon>Pseudomonadota</taxon>
        <taxon>Alphaproteobacteria</taxon>
        <taxon>Rhodospirillales</taxon>
        <taxon>Azospirillaceae</taxon>
        <taxon>Azospirillum</taxon>
    </lineage>
</organism>
<dbReference type="Pfam" id="PF09345">
    <property type="entry name" value="SiaC"/>
    <property type="match status" value="1"/>
</dbReference>
<name>A0A431VIK3_9PROT</name>
<comment type="caution">
    <text evidence="2">The sequence shown here is derived from an EMBL/GenBank/DDBJ whole genome shotgun (WGS) entry which is preliminary data.</text>
</comment>
<reference evidence="2 3" key="1">
    <citation type="submission" date="2018-12" db="EMBL/GenBank/DDBJ databases">
        <authorList>
            <person name="Yang Y."/>
        </authorList>
    </citation>
    <scope>NUCLEOTIDE SEQUENCE [LARGE SCALE GENOMIC DNA]</scope>
    <source>
        <strain evidence="2 3">L-25-5w-1</strain>
    </source>
</reference>
<evidence type="ECO:0000313" key="3">
    <source>
        <dbReference type="Proteomes" id="UP000277007"/>
    </source>
</evidence>
<protein>
    <submittedName>
        <fullName evidence="2">DUF1987 domain-containing protein</fullName>
    </submittedName>
</protein>
<dbReference type="InterPro" id="IPR018530">
    <property type="entry name" value="SiaC"/>
</dbReference>
<dbReference type="AlphaFoldDB" id="A0A431VIK3"/>
<dbReference type="RefSeq" id="WP_126614120.1">
    <property type="nucleotide sequence ID" value="NZ_JBHUCY010000001.1"/>
</dbReference>
<accession>A0A431VIK3</accession>
<evidence type="ECO:0000313" key="2">
    <source>
        <dbReference type="EMBL" id="RTR21446.1"/>
    </source>
</evidence>